<gene>
    <name evidence="1" type="ORF">A3C95_02170</name>
</gene>
<proteinExistence type="predicted"/>
<reference evidence="1 2" key="1">
    <citation type="journal article" date="2016" name="Nat. Commun.">
        <title>Thousands of microbial genomes shed light on interconnected biogeochemical processes in an aquifer system.</title>
        <authorList>
            <person name="Anantharaman K."/>
            <person name="Brown C.T."/>
            <person name="Hug L.A."/>
            <person name="Sharon I."/>
            <person name="Castelle C.J."/>
            <person name="Probst A.J."/>
            <person name="Thomas B.C."/>
            <person name="Singh A."/>
            <person name="Wilkins M.J."/>
            <person name="Karaoz U."/>
            <person name="Brodie E.L."/>
            <person name="Williams K.H."/>
            <person name="Hubbard S.S."/>
            <person name="Banfield J.F."/>
        </authorList>
    </citation>
    <scope>NUCLEOTIDE SEQUENCE [LARGE SCALE GENOMIC DNA]</scope>
</reference>
<dbReference type="AlphaFoldDB" id="A0A1F6E2B5"/>
<dbReference type="Proteomes" id="UP000177107">
    <property type="component" value="Unassembled WGS sequence"/>
</dbReference>
<organism evidence="1 2">
    <name type="scientific">Candidatus Kaiserbacteria bacterium RIFCSPHIGHO2_02_FULL_56_30</name>
    <dbReference type="NCBI Taxonomy" id="1798499"/>
    <lineage>
        <taxon>Bacteria</taxon>
        <taxon>Candidatus Kaiseribacteriota</taxon>
    </lineage>
</organism>
<dbReference type="EMBL" id="MFLM01000022">
    <property type="protein sequence ID" value="OGG67803.1"/>
    <property type="molecule type" value="Genomic_DNA"/>
</dbReference>
<name>A0A1F6E2B5_9BACT</name>
<comment type="caution">
    <text evidence="1">The sequence shown here is derived from an EMBL/GenBank/DDBJ whole genome shotgun (WGS) entry which is preliminary data.</text>
</comment>
<evidence type="ECO:0000313" key="1">
    <source>
        <dbReference type="EMBL" id="OGG67803.1"/>
    </source>
</evidence>
<sequence>MIKSVVGRDLRMAALLLSFVFVAIPLYAPQAEAANAVIYKDFGNSMKIGFIGENGENEELKALPPARRIAIWPGESGELHMAEQFIASGQFDVSTPSKVGGIATAAQISRDLKELTRGEQAEAFDLVCRETGTELVFATHNLGTGKSEGLFSRTYTTRVDLVAFSCAEHSFVWETHMALVQRPITRAASEDQLQSAAGDAWAERVIAAKNLGVQQVSSN</sequence>
<protein>
    <submittedName>
        <fullName evidence="1">Uncharacterized protein</fullName>
    </submittedName>
</protein>
<evidence type="ECO:0000313" key="2">
    <source>
        <dbReference type="Proteomes" id="UP000177107"/>
    </source>
</evidence>
<accession>A0A1F6E2B5</accession>